<dbReference type="Proteomes" id="UP000679950">
    <property type="component" value="Unassembled WGS sequence"/>
</dbReference>
<name>A0ABQ4KDF8_9BACI</name>
<evidence type="ECO:0008006" key="3">
    <source>
        <dbReference type="Google" id="ProtNLM"/>
    </source>
</evidence>
<dbReference type="InterPro" id="IPR008928">
    <property type="entry name" value="6-hairpin_glycosidase_sf"/>
</dbReference>
<gene>
    <name evidence="1" type="ORF">J8TS2_03260</name>
</gene>
<dbReference type="Pfam" id="PF03663">
    <property type="entry name" value="Glyco_hydro_76"/>
    <property type="match status" value="1"/>
</dbReference>
<sequence length="240" mass="27596">MEAYKTLGDRHYLDMAKEMFDFSISGWSDELGGGIYWQEDHKTSKNTCSNGPAAVLAMKLFEETGQDEYMIWAKKILEWTKILWNPESGVYGDHVKIDGSIDRTTYTYNTGTVIHANALLFKATNDSIYLEEARMLAQNSLTHFTTKHPDISIHLLPPTPWFNAILFKGYLALYEVDPDKDRTFIDTMRNNIDYAWAHARDVHGLLSPDWSGKTGMDKKHQWLLDQAPMVEIYALFAKME</sequence>
<protein>
    <recommendedName>
        <fullName evidence="3">Mannan endo-1,6-alpha-mannosidase</fullName>
    </recommendedName>
</protein>
<reference evidence="1 2" key="1">
    <citation type="submission" date="2021-03" db="EMBL/GenBank/DDBJ databases">
        <title>Antimicrobial resistance genes in bacteria isolated from Japanese honey, and their potential for conferring macrolide and lincosamide resistance in the American foulbrood pathogen Paenibacillus larvae.</title>
        <authorList>
            <person name="Okamoto M."/>
            <person name="Kumagai M."/>
            <person name="Kanamori H."/>
            <person name="Takamatsu D."/>
        </authorList>
    </citation>
    <scope>NUCLEOTIDE SEQUENCE [LARGE SCALE GENOMIC DNA]</scope>
    <source>
        <strain evidence="1 2">J8TS2</strain>
    </source>
</reference>
<dbReference type="Gene3D" id="1.50.10.20">
    <property type="match status" value="1"/>
</dbReference>
<dbReference type="PANTHER" id="PTHR47791">
    <property type="entry name" value="MEIOTICALLY UP-REGULATED GENE 191 PROTEIN"/>
    <property type="match status" value="1"/>
</dbReference>
<dbReference type="PANTHER" id="PTHR47791:SF4">
    <property type="entry name" value="(PUTATIVE SECRETED PROTEIN)-RELATED"/>
    <property type="match status" value="1"/>
</dbReference>
<evidence type="ECO:0000313" key="1">
    <source>
        <dbReference type="EMBL" id="GIN56007.1"/>
    </source>
</evidence>
<accession>A0ABQ4KDF8</accession>
<dbReference type="InterPro" id="IPR053169">
    <property type="entry name" value="MUG_Protein"/>
</dbReference>
<comment type="caution">
    <text evidence="1">The sequence shown here is derived from an EMBL/GenBank/DDBJ whole genome shotgun (WGS) entry which is preliminary data.</text>
</comment>
<keyword evidence="2" id="KW-1185">Reference proteome</keyword>
<dbReference type="RefSeq" id="WP_246516681.1">
    <property type="nucleotide sequence ID" value="NZ_BORB01000002.1"/>
</dbReference>
<dbReference type="InterPro" id="IPR005198">
    <property type="entry name" value="Glyco_hydro_76"/>
</dbReference>
<organism evidence="1 2">
    <name type="scientific">Lederbergia ruris</name>
    <dbReference type="NCBI Taxonomy" id="217495"/>
    <lineage>
        <taxon>Bacteria</taxon>
        <taxon>Bacillati</taxon>
        <taxon>Bacillota</taxon>
        <taxon>Bacilli</taxon>
        <taxon>Bacillales</taxon>
        <taxon>Bacillaceae</taxon>
        <taxon>Lederbergia</taxon>
    </lineage>
</organism>
<proteinExistence type="predicted"/>
<evidence type="ECO:0000313" key="2">
    <source>
        <dbReference type="Proteomes" id="UP000679950"/>
    </source>
</evidence>
<dbReference type="SUPFAM" id="SSF48208">
    <property type="entry name" value="Six-hairpin glycosidases"/>
    <property type="match status" value="1"/>
</dbReference>
<dbReference type="EMBL" id="BORB01000002">
    <property type="protein sequence ID" value="GIN56007.1"/>
    <property type="molecule type" value="Genomic_DNA"/>
</dbReference>